<evidence type="ECO:0000313" key="2">
    <source>
        <dbReference type="Proteomes" id="UP000290365"/>
    </source>
</evidence>
<dbReference type="AlphaFoldDB" id="A0A4P6K698"/>
<protein>
    <submittedName>
        <fullName evidence="1">Uncharacterized protein</fullName>
    </submittedName>
</protein>
<keyword evidence="2" id="KW-1185">Reference proteome</keyword>
<dbReference type="OrthoDB" id="161460at2"/>
<proteinExistence type="predicted"/>
<gene>
    <name evidence="1" type="ORF">EPA93_46955</name>
</gene>
<dbReference type="RefSeq" id="WP_129894173.1">
    <property type="nucleotide sequence ID" value="NZ_CP035758.1"/>
</dbReference>
<dbReference type="KEGG" id="kbs:EPA93_46955"/>
<dbReference type="Proteomes" id="UP000290365">
    <property type="component" value="Chromosome"/>
</dbReference>
<dbReference type="EMBL" id="CP035758">
    <property type="protein sequence ID" value="QBD83106.1"/>
    <property type="molecule type" value="Genomic_DNA"/>
</dbReference>
<organism evidence="1 2">
    <name type="scientific">Ktedonosporobacter rubrisoli</name>
    <dbReference type="NCBI Taxonomy" id="2509675"/>
    <lineage>
        <taxon>Bacteria</taxon>
        <taxon>Bacillati</taxon>
        <taxon>Chloroflexota</taxon>
        <taxon>Ktedonobacteria</taxon>
        <taxon>Ktedonobacterales</taxon>
        <taxon>Ktedonosporobacteraceae</taxon>
        <taxon>Ktedonosporobacter</taxon>
    </lineage>
</organism>
<name>A0A4P6K698_KTERU</name>
<evidence type="ECO:0000313" key="1">
    <source>
        <dbReference type="EMBL" id="QBD83106.1"/>
    </source>
</evidence>
<reference evidence="1 2" key="1">
    <citation type="submission" date="2019-01" db="EMBL/GenBank/DDBJ databases">
        <title>Ktedonosporobacter rubrisoli SCAWS-G2.</title>
        <authorList>
            <person name="Huang Y."/>
            <person name="Yan B."/>
        </authorList>
    </citation>
    <scope>NUCLEOTIDE SEQUENCE [LARGE SCALE GENOMIC DNA]</scope>
    <source>
        <strain evidence="1 2">SCAWS-G2</strain>
    </source>
</reference>
<accession>A0A4P6K698</accession>
<sequence>MLTDRYLPVPMWNNRTGQWEPVDFRHGQKVVAWPTDFDPSRLPAPEYRDGDRVQFIRDETCTREGVVRMVLLRGGTFGAFDSLAALFNIWYCDPENITYIVTARNHDHAIHAHNIIGRFVSYRDVLRPRLG</sequence>